<dbReference type="EMBL" id="PJKN01000001">
    <property type="protein sequence ID" value="PNC57609.1"/>
    <property type="molecule type" value="Genomic_DNA"/>
</dbReference>
<dbReference type="Proteomes" id="UP000235914">
    <property type="component" value="Unassembled WGS sequence"/>
</dbReference>
<dbReference type="AlphaFoldDB" id="A0AAP8NMF0"/>
<dbReference type="RefSeq" id="WP_094135267.1">
    <property type="nucleotide sequence ID" value="NZ_CP029697.1"/>
</dbReference>
<gene>
    <name evidence="1" type="ORF">CXU09_00580</name>
</gene>
<sequence length="96" mass="10593">MNPIVQAYVENYDLPDLQGMLREKLAILEGRKEITGASTGGGTSYTAQETMNLKDHIACLQEAITVKKMEEGDFSGLAAADDGVREVRFDHTITRF</sequence>
<accession>A0AAP8NMF0</accession>
<evidence type="ECO:0000313" key="2">
    <source>
        <dbReference type="Proteomes" id="UP000235914"/>
    </source>
</evidence>
<evidence type="ECO:0000313" key="1">
    <source>
        <dbReference type="EMBL" id="PNC57609.1"/>
    </source>
</evidence>
<comment type="caution">
    <text evidence="1">The sequence shown here is derived from an EMBL/GenBank/DDBJ whole genome shotgun (WGS) entry which is preliminary data.</text>
</comment>
<proteinExistence type="predicted"/>
<protein>
    <submittedName>
        <fullName evidence="1">Uncharacterized protein</fullName>
    </submittedName>
</protein>
<name>A0AAP8NMF0_9BACT</name>
<reference evidence="1 2" key="1">
    <citation type="journal article" date="2017" name="BMC Genomics">
        <title>Genome sequencing of 39 Akkermansia muciniphila isolates reveals its population structure, genomic and functional diverisity, and global distribution in mammalian gut microbiotas.</title>
        <authorList>
            <person name="Guo X."/>
            <person name="Li S."/>
            <person name="Zhang J."/>
            <person name="Wu F."/>
            <person name="Li X."/>
            <person name="Wu D."/>
            <person name="Zhang M."/>
            <person name="Ou Z."/>
            <person name="Jie Z."/>
            <person name="Yan Q."/>
            <person name="Li P."/>
            <person name="Yi J."/>
            <person name="Peng Y."/>
        </authorList>
    </citation>
    <scope>NUCLEOTIDE SEQUENCE [LARGE SCALE GENOMIC DNA]</scope>
    <source>
        <strain evidence="1 2">GP43</strain>
    </source>
</reference>
<organism evidence="1 2">
    <name type="scientific">Akkermansia muciniphila</name>
    <dbReference type="NCBI Taxonomy" id="239935"/>
    <lineage>
        <taxon>Bacteria</taxon>
        <taxon>Pseudomonadati</taxon>
        <taxon>Verrucomicrobiota</taxon>
        <taxon>Verrucomicrobiia</taxon>
        <taxon>Verrucomicrobiales</taxon>
        <taxon>Akkermansiaceae</taxon>
        <taxon>Akkermansia</taxon>
    </lineage>
</organism>